<comment type="caution">
    <text evidence="2">The sequence shown here is derived from an EMBL/GenBank/DDBJ whole genome shotgun (WGS) entry which is preliminary data.</text>
</comment>
<dbReference type="Pfam" id="PF08378">
    <property type="entry name" value="NERD"/>
    <property type="match status" value="1"/>
</dbReference>
<sequence>MQPTCVYGVPGGSLNTGWKGAKVTSQHGRMAAAKAERDTAALLDPATSPTGAVVLHDLRLPNGGGANIDHIFIVGNTVHLIDSKAWRPGFLWTVGGTTRRGMERTEGIDKDLSMGRDRLMAHFATRGITGICVDTTVVVWPSNSSKKLSLWAATNKTALLVHHRNLPGLVNRWVKNAQPANREVVEALIPLLITPPRPSGYVAAGLDF</sequence>
<dbReference type="InterPro" id="IPR011528">
    <property type="entry name" value="NERD"/>
</dbReference>
<keyword evidence="3" id="KW-1185">Reference proteome</keyword>
<evidence type="ECO:0000313" key="3">
    <source>
        <dbReference type="Proteomes" id="UP000320806"/>
    </source>
</evidence>
<dbReference type="EMBL" id="VFMO01000001">
    <property type="protein sequence ID" value="TQJ14593.1"/>
    <property type="molecule type" value="Genomic_DNA"/>
</dbReference>
<accession>A0A542EGX7</accession>
<evidence type="ECO:0000313" key="2">
    <source>
        <dbReference type="EMBL" id="TQJ14593.1"/>
    </source>
</evidence>
<dbReference type="OrthoDB" id="4246706at2"/>
<name>A0A542EGX7_9MICO</name>
<dbReference type="Proteomes" id="UP000320806">
    <property type="component" value="Unassembled WGS sequence"/>
</dbReference>
<proteinExistence type="predicted"/>
<feature type="domain" description="NERD" evidence="1">
    <location>
        <begin position="33"/>
        <end position="98"/>
    </location>
</feature>
<dbReference type="AlphaFoldDB" id="A0A542EGX7"/>
<organism evidence="2 3">
    <name type="scientific">Yimella lutea</name>
    <dbReference type="NCBI Taxonomy" id="587872"/>
    <lineage>
        <taxon>Bacteria</taxon>
        <taxon>Bacillati</taxon>
        <taxon>Actinomycetota</taxon>
        <taxon>Actinomycetes</taxon>
        <taxon>Micrococcales</taxon>
        <taxon>Dermacoccaceae</taxon>
        <taxon>Yimella</taxon>
    </lineage>
</organism>
<evidence type="ECO:0000259" key="1">
    <source>
        <dbReference type="Pfam" id="PF08378"/>
    </source>
</evidence>
<reference evidence="2 3" key="1">
    <citation type="submission" date="2019-06" db="EMBL/GenBank/DDBJ databases">
        <title>Sequencing the genomes of 1000 actinobacteria strains.</title>
        <authorList>
            <person name="Klenk H.-P."/>
        </authorList>
    </citation>
    <scope>NUCLEOTIDE SEQUENCE [LARGE SCALE GENOMIC DNA]</scope>
    <source>
        <strain evidence="2 3">DSM 19828</strain>
    </source>
</reference>
<dbReference type="RefSeq" id="WP_141928386.1">
    <property type="nucleotide sequence ID" value="NZ_BAABCI010000003.1"/>
</dbReference>
<protein>
    <submittedName>
        <fullName evidence="2">Nuclease-like protein</fullName>
    </submittedName>
</protein>
<gene>
    <name evidence="2" type="ORF">FB459_2061</name>
</gene>